<dbReference type="PANTHER" id="PTHR30437:SF4">
    <property type="entry name" value="TRANSCRIPTION ELONGATION FACTOR GREA"/>
    <property type="match status" value="1"/>
</dbReference>
<feature type="domain" description="Transcription elongation factor GreA/GreB N-terminal" evidence="10">
    <location>
        <begin position="4"/>
        <end position="74"/>
    </location>
</feature>
<feature type="domain" description="Transcription elongation factor GreA/GreB C-terminal" evidence="9">
    <location>
        <begin position="82"/>
        <end position="154"/>
    </location>
</feature>
<dbReference type="SUPFAM" id="SSF46557">
    <property type="entry name" value="GreA transcript cleavage protein, N-terminal domain"/>
    <property type="match status" value="1"/>
</dbReference>
<accession>A0A2C9JR36</accession>
<dbReference type="GO" id="GO:0006354">
    <property type="term" value="P:DNA-templated transcription elongation"/>
    <property type="evidence" value="ECO:0007669"/>
    <property type="project" value="TreeGrafter"/>
</dbReference>
<dbReference type="GO" id="GO:0032784">
    <property type="term" value="P:regulation of DNA-templated transcription elongation"/>
    <property type="evidence" value="ECO:0007669"/>
    <property type="project" value="InterPro"/>
</dbReference>
<evidence type="ECO:0000313" key="12">
    <source>
        <dbReference type="Proteomes" id="UP000076420"/>
    </source>
</evidence>
<feature type="coiled-coil region" evidence="8">
    <location>
        <begin position="48"/>
        <end position="75"/>
    </location>
</feature>
<dbReference type="InterPro" id="IPR023459">
    <property type="entry name" value="Tscrpt_elong_fac_GreA/B_fam"/>
</dbReference>
<dbReference type="Gene3D" id="3.10.50.30">
    <property type="entry name" value="Transcription elongation factor, GreA/GreB, C-terminal domain"/>
    <property type="match status" value="1"/>
</dbReference>
<name>A0A2C9JR36_BIOGL</name>
<evidence type="ECO:0000256" key="8">
    <source>
        <dbReference type="SAM" id="Coils"/>
    </source>
</evidence>
<dbReference type="NCBIfam" id="NF001263">
    <property type="entry name" value="PRK00226.1-4"/>
    <property type="match status" value="1"/>
</dbReference>
<keyword evidence="5" id="KW-0804">Transcription</keyword>
<keyword evidence="3" id="KW-0805">Transcription regulation</keyword>
<dbReference type="HAMAP" id="MF_00105">
    <property type="entry name" value="GreA_GreB"/>
    <property type="match status" value="1"/>
</dbReference>
<dbReference type="PIRSF" id="PIRSF006092">
    <property type="entry name" value="GreA_GreB"/>
    <property type="match status" value="1"/>
</dbReference>
<sequence length="155" mass="17063">MENIVLTKEGYEEIFKKHENLIKVARPKVIEELKEARSQGDLSENSDYDAAKNKQAELEAEIARLEAILDAAKIIEHSTKSHTVGIGSIVELETTHKMPKTLQIVNVVEADPLASPIKISSTSPVAKAILGARIGDTIEVQGISHPYKITIKEVR</sequence>
<dbReference type="Gene3D" id="1.10.287.180">
    <property type="entry name" value="Transcription elongation factor, GreA/GreB, N-terminal domain"/>
    <property type="match status" value="1"/>
</dbReference>
<evidence type="ECO:0000256" key="2">
    <source>
        <dbReference type="ARBA" id="ARBA00013729"/>
    </source>
</evidence>
<evidence type="ECO:0000259" key="9">
    <source>
        <dbReference type="Pfam" id="PF01272"/>
    </source>
</evidence>
<evidence type="ECO:0000259" key="10">
    <source>
        <dbReference type="Pfam" id="PF03449"/>
    </source>
</evidence>
<dbReference type="PROSITE" id="PS00829">
    <property type="entry name" value="GREAB_1"/>
    <property type="match status" value="1"/>
</dbReference>
<dbReference type="Proteomes" id="UP000076420">
    <property type="component" value="Unassembled WGS sequence"/>
</dbReference>
<dbReference type="InterPro" id="IPR036953">
    <property type="entry name" value="GreA/GreB_C_sf"/>
</dbReference>
<gene>
    <name evidence="11" type="primary">106064457</name>
</gene>
<dbReference type="SUPFAM" id="SSF54534">
    <property type="entry name" value="FKBP-like"/>
    <property type="match status" value="1"/>
</dbReference>
<dbReference type="PANTHER" id="PTHR30437">
    <property type="entry name" value="TRANSCRIPTION ELONGATION FACTOR GREA"/>
    <property type="match status" value="1"/>
</dbReference>
<keyword evidence="8" id="KW-0175">Coiled coil</keyword>
<dbReference type="EnsemblMetazoa" id="BGLB006639-RB">
    <property type="protein sequence ID" value="BGLB006639-PB"/>
    <property type="gene ID" value="BGLB006639"/>
</dbReference>
<dbReference type="NCBIfam" id="TIGR01462">
    <property type="entry name" value="greA"/>
    <property type="match status" value="1"/>
</dbReference>
<dbReference type="InterPro" id="IPR036805">
    <property type="entry name" value="Tscrpt_elong_fac_GreA/B_N_sf"/>
</dbReference>
<comment type="similarity">
    <text evidence="1">Belongs to the GreA/GreB family.</text>
</comment>
<proteinExistence type="inferred from homology"/>
<reference evidence="11" key="1">
    <citation type="submission" date="2020-05" db="UniProtKB">
        <authorList>
            <consortium name="EnsemblMetazoa"/>
        </authorList>
    </citation>
    <scope>IDENTIFICATION</scope>
    <source>
        <strain evidence="11">BB02</strain>
    </source>
</reference>
<dbReference type="InterPro" id="IPR028624">
    <property type="entry name" value="Tscrpt_elong_fac_GreA/B"/>
</dbReference>
<dbReference type="PROSITE" id="PS00830">
    <property type="entry name" value="GREAB_2"/>
    <property type="match status" value="1"/>
</dbReference>
<evidence type="ECO:0000256" key="4">
    <source>
        <dbReference type="ARBA" id="ARBA00023125"/>
    </source>
</evidence>
<evidence type="ECO:0000256" key="3">
    <source>
        <dbReference type="ARBA" id="ARBA00023015"/>
    </source>
</evidence>
<dbReference type="STRING" id="6526.A0A2C9JR36"/>
<dbReference type="Pfam" id="PF01272">
    <property type="entry name" value="GreA_GreB"/>
    <property type="match status" value="1"/>
</dbReference>
<dbReference type="VEuPathDB" id="VectorBase:BGLB006639"/>
<dbReference type="Pfam" id="PF03449">
    <property type="entry name" value="GreA_GreB_N"/>
    <property type="match status" value="1"/>
</dbReference>
<dbReference type="GO" id="GO:0070063">
    <property type="term" value="F:RNA polymerase binding"/>
    <property type="evidence" value="ECO:0007669"/>
    <property type="project" value="InterPro"/>
</dbReference>
<evidence type="ECO:0000256" key="6">
    <source>
        <dbReference type="ARBA" id="ARBA00024916"/>
    </source>
</evidence>
<keyword evidence="4" id="KW-0238">DNA-binding</keyword>
<dbReference type="GO" id="GO:0003677">
    <property type="term" value="F:DNA binding"/>
    <property type="evidence" value="ECO:0007669"/>
    <property type="project" value="UniProtKB-KW"/>
</dbReference>
<dbReference type="AlphaFoldDB" id="A0A2C9JR36"/>
<evidence type="ECO:0000256" key="7">
    <source>
        <dbReference type="ARBA" id="ARBA00030776"/>
    </source>
</evidence>
<evidence type="ECO:0000313" key="11">
    <source>
        <dbReference type="EnsemblMetazoa" id="BGLB006639-PB"/>
    </source>
</evidence>
<dbReference type="InterPro" id="IPR018151">
    <property type="entry name" value="TF_GreA/GreB_CS"/>
</dbReference>
<dbReference type="InterPro" id="IPR001437">
    <property type="entry name" value="Tscrpt_elong_fac_GreA/B_C"/>
</dbReference>
<dbReference type="FunFam" id="1.10.287.180:FF:000001">
    <property type="entry name" value="Transcription elongation factor GreA"/>
    <property type="match status" value="1"/>
</dbReference>
<dbReference type="InterPro" id="IPR022691">
    <property type="entry name" value="Tscrpt_elong_fac_GreA/B_N"/>
</dbReference>
<protein>
    <recommendedName>
        <fullName evidence="2">Transcription elongation factor GreA</fullName>
    </recommendedName>
    <alternativeName>
        <fullName evidence="7">Transcript cleavage factor GreA</fullName>
    </alternativeName>
</protein>
<organism evidence="11 12">
    <name type="scientific">Biomphalaria glabrata</name>
    <name type="common">Bloodfluke planorb</name>
    <name type="synonym">Freshwater snail</name>
    <dbReference type="NCBI Taxonomy" id="6526"/>
    <lineage>
        <taxon>Eukaryota</taxon>
        <taxon>Metazoa</taxon>
        <taxon>Spiralia</taxon>
        <taxon>Lophotrochozoa</taxon>
        <taxon>Mollusca</taxon>
        <taxon>Gastropoda</taxon>
        <taxon>Heterobranchia</taxon>
        <taxon>Euthyneura</taxon>
        <taxon>Panpulmonata</taxon>
        <taxon>Hygrophila</taxon>
        <taxon>Lymnaeoidea</taxon>
        <taxon>Planorbidae</taxon>
        <taxon>Biomphalaria</taxon>
    </lineage>
</organism>
<comment type="function">
    <text evidence="6">Necessary for efficient RNA polymerase transcription elongation past template-encoded arresting sites. The arresting sites in DNA have the property of trapping a certain fraction of elongating RNA polymerases that pass through, resulting in locked ternary complexes. Cleavage of the nascent transcript by cleavage factors such as GreA or GreB allows the resumption of elongation from the new 3'terminus. GreA releases sequences of 2 to 3 nucleotides.</text>
</comment>
<evidence type="ECO:0000256" key="5">
    <source>
        <dbReference type="ARBA" id="ARBA00023163"/>
    </source>
</evidence>
<evidence type="ECO:0000256" key="1">
    <source>
        <dbReference type="ARBA" id="ARBA00008213"/>
    </source>
</evidence>
<dbReference type="InterPro" id="IPR006359">
    <property type="entry name" value="Tscrpt_elong_fac_GreA"/>
</dbReference>